<protein>
    <submittedName>
        <fullName evidence="2">Uncharacterized protein</fullName>
    </submittedName>
</protein>
<dbReference type="RefSeq" id="WP_338204273.1">
    <property type="nucleotide sequence ID" value="NZ_JAEKNR010000207.1"/>
</dbReference>
<dbReference type="AlphaFoldDB" id="A0A934KDH0"/>
<feature type="compositionally biased region" description="Pro residues" evidence="1">
    <location>
        <begin position="45"/>
        <end position="54"/>
    </location>
</feature>
<dbReference type="EMBL" id="JAEKNR010000207">
    <property type="protein sequence ID" value="MBJ7600443.1"/>
    <property type="molecule type" value="Genomic_DNA"/>
</dbReference>
<evidence type="ECO:0000313" key="3">
    <source>
        <dbReference type="Proteomes" id="UP000612893"/>
    </source>
</evidence>
<feature type="compositionally biased region" description="Basic and acidic residues" evidence="1">
    <location>
        <begin position="58"/>
        <end position="73"/>
    </location>
</feature>
<proteinExistence type="predicted"/>
<keyword evidence="3" id="KW-1185">Reference proteome</keyword>
<sequence>MEAALVRFNEGQSPDLQTAFVEARHEEDPDWQPFTAEQPVADSLPLPPADPPPAAAFSEDRAASAKAPHDPRETAELFAEAAVLKRQGLTGSEAFLEAARRPPRQRGEIPRPARLAVEMTARMAEQTALGKPITGKQALNDVVGEYLAETEDAEAATAAERERRLADNDAIVRRMGELVREGGGNPRSYKSWRAAFDQAGREAAR</sequence>
<dbReference type="Proteomes" id="UP000612893">
    <property type="component" value="Unassembled WGS sequence"/>
</dbReference>
<organism evidence="2 3">
    <name type="scientific">Candidatus Nephthysia bennettiae</name>
    <dbReference type="NCBI Taxonomy" id="3127016"/>
    <lineage>
        <taxon>Bacteria</taxon>
        <taxon>Bacillati</taxon>
        <taxon>Candidatus Dormiibacterota</taxon>
        <taxon>Candidatus Dormibacteria</taxon>
        <taxon>Candidatus Dormibacterales</taxon>
        <taxon>Candidatus Dormibacteraceae</taxon>
        <taxon>Candidatus Nephthysia</taxon>
    </lineage>
</organism>
<accession>A0A934KDH0</accession>
<reference evidence="2" key="1">
    <citation type="submission" date="2020-10" db="EMBL/GenBank/DDBJ databases">
        <title>Ca. Dormibacterota MAGs.</title>
        <authorList>
            <person name="Montgomery K."/>
        </authorList>
    </citation>
    <scope>NUCLEOTIDE SEQUENCE [LARGE SCALE GENOMIC DNA]</scope>
    <source>
        <strain evidence="2">SC8812_S17_10</strain>
    </source>
</reference>
<evidence type="ECO:0000313" key="2">
    <source>
        <dbReference type="EMBL" id="MBJ7600443.1"/>
    </source>
</evidence>
<name>A0A934KDH0_9BACT</name>
<comment type="caution">
    <text evidence="2">The sequence shown here is derived from an EMBL/GenBank/DDBJ whole genome shotgun (WGS) entry which is preliminary data.</text>
</comment>
<feature type="region of interest" description="Disordered" evidence="1">
    <location>
        <begin position="1"/>
        <end position="73"/>
    </location>
</feature>
<evidence type="ECO:0000256" key="1">
    <source>
        <dbReference type="SAM" id="MobiDB-lite"/>
    </source>
</evidence>
<gene>
    <name evidence="2" type="ORF">JF922_20525</name>
</gene>